<accession>I4D1I3</accession>
<dbReference type="RefSeq" id="WP_014825669.1">
    <property type="nucleotide sequence ID" value="NC_018068.1"/>
</dbReference>
<dbReference type="eggNOG" id="COG1975">
    <property type="taxonomic scope" value="Bacteria"/>
</dbReference>
<dbReference type="AlphaFoldDB" id="I4D1I3"/>
<dbReference type="EMBL" id="CP003639">
    <property type="protein sequence ID" value="AFM39657.1"/>
    <property type="molecule type" value="Genomic_DNA"/>
</dbReference>
<reference evidence="2 3" key="1">
    <citation type="journal article" date="2012" name="J. Bacteriol.">
        <title>Complete genome sequences of Desulfosporosinus orientis DSM765T, Desulfosporosinus youngiae DSM17734T, Desulfosporosinus meridiei DSM13257T, and Desulfosporosinus acidiphilus DSM22704T.</title>
        <authorList>
            <person name="Pester M."/>
            <person name="Brambilla E."/>
            <person name="Alazard D."/>
            <person name="Rattei T."/>
            <person name="Weinmaier T."/>
            <person name="Han J."/>
            <person name="Lucas S."/>
            <person name="Lapidus A."/>
            <person name="Cheng J.F."/>
            <person name="Goodwin L."/>
            <person name="Pitluck S."/>
            <person name="Peters L."/>
            <person name="Ovchinnikova G."/>
            <person name="Teshima H."/>
            <person name="Detter J.C."/>
            <person name="Han C.S."/>
            <person name="Tapia R."/>
            <person name="Land M.L."/>
            <person name="Hauser L."/>
            <person name="Kyrpides N.C."/>
            <person name="Ivanova N.N."/>
            <person name="Pagani I."/>
            <person name="Huntmann M."/>
            <person name="Wei C.L."/>
            <person name="Davenport K.W."/>
            <person name="Daligault H."/>
            <person name="Chain P.S."/>
            <person name="Chen A."/>
            <person name="Mavromatis K."/>
            <person name="Markowitz V."/>
            <person name="Szeto E."/>
            <person name="Mikhailova N."/>
            <person name="Pati A."/>
            <person name="Wagner M."/>
            <person name="Woyke T."/>
            <person name="Ollivier B."/>
            <person name="Klenk H.P."/>
            <person name="Spring S."/>
            <person name="Loy A."/>
        </authorList>
    </citation>
    <scope>NUCLEOTIDE SEQUENCE [LARGE SCALE GENOMIC DNA]</scope>
    <source>
        <strain evidence="3">DSM 22704 / JCM 16185 / SJ4</strain>
    </source>
</reference>
<organism evidence="2 3">
    <name type="scientific">Desulfosporosinus acidiphilus (strain DSM 22704 / JCM 16185 / SJ4)</name>
    <dbReference type="NCBI Taxonomy" id="646529"/>
    <lineage>
        <taxon>Bacteria</taxon>
        <taxon>Bacillati</taxon>
        <taxon>Bacillota</taxon>
        <taxon>Clostridia</taxon>
        <taxon>Eubacteriales</taxon>
        <taxon>Desulfitobacteriaceae</taxon>
        <taxon>Desulfosporosinus</taxon>
    </lineage>
</organism>
<proteinExistence type="predicted"/>
<dbReference type="OrthoDB" id="1808778at2"/>
<evidence type="ECO:0000313" key="2">
    <source>
        <dbReference type="EMBL" id="AFM39657.1"/>
    </source>
</evidence>
<dbReference type="HOGENOM" id="CLU_789241_0_0_9"/>
<evidence type="ECO:0000259" key="1">
    <source>
        <dbReference type="Pfam" id="PF19912"/>
    </source>
</evidence>
<sequence>MALVNQVYNSHFLLGQENRPDFPDGWVQAGGDSATTWEWLGSPQGSRAVEIIHPSGPRAGISLGNDVLVPAGESQRWELKVVLQAEPSGIPCYIRIYLGAVSQLQFAVRPESEPESFTRVFATPVGVTALRIEVGILGAGSLTIHEVQAWRLYPERELRLDDKGQVYVRHIDSLGKIQTPVSVNVINKTPLPVDIRTPIKTELRNLMPSRDGVKIFSSEGAPIISKPDGSLPVTVSGRKFLQRVEMVSSRDMGSTVTNDVSEATVYSYAIYNMGIEESLVQLQISPDGVIWTADDVDREVLPGDLIVITPNYFLRYIRLAYQAQIPGSMISLMIWFQSQN</sequence>
<dbReference type="Pfam" id="PF19912">
    <property type="entry name" value="DUF6385"/>
    <property type="match status" value="1"/>
</dbReference>
<name>I4D1I3_DESAJ</name>
<keyword evidence="3" id="KW-1185">Reference proteome</keyword>
<dbReference type="Proteomes" id="UP000002892">
    <property type="component" value="Chromosome"/>
</dbReference>
<dbReference type="InterPro" id="IPR045965">
    <property type="entry name" value="DUF6385"/>
</dbReference>
<protein>
    <recommendedName>
        <fullName evidence="1">DUF6385 domain-containing protein</fullName>
    </recommendedName>
</protein>
<evidence type="ECO:0000313" key="3">
    <source>
        <dbReference type="Proteomes" id="UP000002892"/>
    </source>
</evidence>
<dbReference type="STRING" id="646529.Desaci_0595"/>
<dbReference type="KEGG" id="dai:Desaci_0595"/>
<feature type="domain" description="DUF6385" evidence="1">
    <location>
        <begin position="259"/>
        <end position="340"/>
    </location>
</feature>
<gene>
    <name evidence="2" type="ordered locus">Desaci_0595</name>
</gene>